<evidence type="ECO:0000313" key="7">
    <source>
        <dbReference type="EMBL" id="OTG26085.1"/>
    </source>
</evidence>
<dbReference type="Gene3D" id="3.40.50.1110">
    <property type="entry name" value="SGNH hydrolase"/>
    <property type="match status" value="1"/>
</dbReference>
<evidence type="ECO:0000256" key="2">
    <source>
        <dbReference type="ARBA" id="ARBA00022729"/>
    </source>
</evidence>
<dbReference type="EMBL" id="CM007894">
    <property type="protein sequence ID" value="OTG26085.1"/>
    <property type="molecule type" value="Genomic_DNA"/>
</dbReference>
<reference evidence="6 8" key="1">
    <citation type="journal article" date="2017" name="Nature">
        <title>The sunflower genome provides insights into oil metabolism, flowering and Asterid evolution.</title>
        <authorList>
            <person name="Badouin H."/>
            <person name="Gouzy J."/>
            <person name="Grassa C.J."/>
            <person name="Murat F."/>
            <person name="Staton S.E."/>
            <person name="Cottret L."/>
            <person name="Lelandais-Briere C."/>
            <person name="Owens G.L."/>
            <person name="Carrere S."/>
            <person name="Mayjonade B."/>
            <person name="Legrand L."/>
            <person name="Gill N."/>
            <person name="Kane N.C."/>
            <person name="Bowers J.E."/>
            <person name="Hubner S."/>
            <person name="Bellec A."/>
            <person name="Berard A."/>
            <person name="Berges H."/>
            <person name="Blanchet N."/>
            <person name="Boniface M.C."/>
            <person name="Brunel D."/>
            <person name="Catrice O."/>
            <person name="Chaidir N."/>
            <person name="Claudel C."/>
            <person name="Donnadieu C."/>
            <person name="Faraut T."/>
            <person name="Fievet G."/>
            <person name="Helmstetter N."/>
            <person name="King M."/>
            <person name="Knapp S.J."/>
            <person name="Lai Z."/>
            <person name="Le Paslier M.C."/>
            <person name="Lippi Y."/>
            <person name="Lorenzon L."/>
            <person name="Mandel J.R."/>
            <person name="Marage G."/>
            <person name="Marchand G."/>
            <person name="Marquand E."/>
            <person name="Bret-Mestries E."/>
            <person name="Morien E."/>
            <person name="Nambeesan S."/>
            <person name="Nguyen T."/>
            <person name="Pegot-Espagnet P."/>
            <person name="Pouilly N."/>
            <person name="Raftis F."/>
            <person name="Sallet E."/>
            <person name="Schiex T."/>
            <person name="Thomas J."/>
            <person name="Vandecasteele C."/>
            <person name="Vares D."/>
            <person name="Vear F."/>
            <person name="Vautrin S."/>
            <person name="Crespi M."/>
            <person name="Mangin B."/>
            <person name="Burke J.M."/>
            <person name="Salse J."/>
            <person name="Munos S."/>
            <person name="Vincourt P."/>
            <person name="Rieseberg L.H."/>
            <person name="Langlade N.B."/>
        </authorList>
    </citation>
    <scope>NUCLEOTIDE SEQUENCE [LARGE SCALE GENOMIC DNA]</scope>
    <source>
        <strain evidence="8">cv. SF193</strain>
        <tissue evidence="6">Leaves</tissue>
    </source>
</reference>
<organism evidence="7 8">
    <name type="scientific">Helianthus annuus</name>
    <name type="common">Common sunflower</name>
    <dbReference type="NCBI Taxonomy" id="4232"/>
    <lineage>
        <taxon>Eukaryota</taxon>
        <taxon>Viridiplantae</taxon>
        <taxon>Streptophyta</taxon>
        <taxon>Embryophyta</taxon>
        <taxon>Tracheophyta</taxon>
        <taxon>Spermatophyta</taxon>
        <taxon>Magnoliopsida</taxon>
        <taxon>eudicotyledons</taxon>
        <taxon>Gunneridae</taxon>
        <taxon>Pentapetalae</taxon>
        <taxon>asterids</taxon>
        <taxon>campanulids</taxon>
        <taxon>Asterales</taxon>
        <taxon>Asteraceae</taxon>
        <taxon>Asteroideae</taxon>
        <taxon>Heliantheae alliance</taxon>
        <taxon>Heliantheae</taxon>
        <taxon>Helianthus</taxon>
    </lineage>
</organism>
<dbReference type="GO" id="GO:0050285">
    <property type="term" value="F:sinapine esterase activity"/>
    <property type="evidence" value="ECO:0007669"/>
    <property type="project" value="UniProtKB-EC"/>
</dbReference>
<dbReference type="InterPro" id="IPR035669">
    <property type="entry name" value="SGNH_plant_lipase-like"/>
</dbReference>
<dbReference type="InParanoid" id="A0A251URY2"/>
<dbReference type="SUPFAM" id="SSF52266">
    <property type="entry name" value="SGNH hydrolase"/>
    <property type="match status" value="1"/>
</dbReference>
<dbReference type="EMBL" id="MNCJ02000320">
    <property type="protein sequence ID" value="KAF5807035.1"/>
    <property type="molecule type" value="Genomic_DNA"/>
</dbReference>
<evidence type="ECO:0000256" key="3">
    <source>
        <dbReference type="ARBA" id="ARBA00022801"/>
    </source>
</evidence>
<name>A0A251URY2_HELAN</name>
<evidence type="ECO:0000256" key="4">
    <source>
        <dbReference type="ARBA" id="ARBA00023180"/>
    </source>
</evidence>
<evidence type="ECO:0000256" key="5">
    <source>
        <dbReference type="SAM" id="SignalP"/>
    </source>
</evidence>
<dbReference type="InterPro" id="IPR036514">
    <property type="entry name" value="SGNH_hydro_sf"/>
</dbReference>
<keyword evidence="3 7" id="KW-0378">Hydrolase</keyword>
<dbReference type="Pfam" id="PF00657">
    <property type="entry name" value="Lipase_GDSL"/>
    <property type="match status" value="1"/>
</dbReference>
<dbReference type="AlphaFoldDB" id="A0A251URY2"/>
<dbReference type="Gramene" id="mRNA:HanXRQr2_Chr05g0229011">
    <property type="protein sequence ID" value="mRNA:HanXRQr2_Chr05g0229011"/>
    <property type="gene ID" value="HanXRQr2_Chr05g0229011"/>
</dbReference>
<reference evidence="7" key="2">
    <citation type="submission" date="2017-02" db="EMBL/GenBank/DDBJ databases">
        <title>Sunflower complete genome.</title>
        <authorList>
            <person name="Langlade N."/>
            <person name="Munos S."/>
        </authorList>
    </citation>
    <scope>NUCLEOTIDE SEQUENCE [LARGE SCALE GENOMIC DNA]</scope>
    <source>
        <tissue evidence="7">Leaves</tissue>
    </source>
</reference>
<dbReference type="PANTHER" id="PTHR22835:SF557">
    <property type="entry name" value="LIPASE_HYDROLASE FAMILY PROTEIN, PUTATIVE, EXPRESSED-RELATED"/>
    <property type="match status" value="1"/>
</dbReference>
<feature type="chain" id="PRO_5013055403" evidence="5">
    <location>
        <begin position="27"/>
        <end position="379"/>
    </location>
</feature>
<keyword evidence="8" id="KW-1185">Reference proteome</keyword>
<protein>
    <submittedName>
        <fullName evidence="7">Putative SGNH hydrolase-type esterase domain-containing protein</fullName>
    </submittedName>
    <submittedName>
        <fullName evidence="6">Sinapine esterase</fullName>
        <ecNumber evidence="6">3.1.1.49</ecNumber>
    </submittedName>
</protein>
<dbReference type="STRING" id="4232.A0A251URY2"/>
<dbReference type="InterPro" id="IPR001087">
    <property type="entry name" value="GDSL"/>
</dbReference>
<dbReference type="Proteomes" id="UP000215914">
    <property type="component" value="Chromosome 5"/>
</dbReference>
<accession>A0A251URY2</accession>
<dbReference type="FunCoup" id="A0A251URY2">
    <property type="interactions" value="110"/>
</dbReference>
<dbReference type="CDD" id="cd01837">
    <property type="entry name" value="SGNH_plant_lipase_like"/>
    <property type="match status" value="1"/>
</dbReference>
<feature type="signal peptide" evidence="5">
    <location>
        <begin position="1"/>
        <end position="26"/>
    </location>
</feature>
<keyword evidence="2 5" id="KW-0732">Signal</keyword>
<keyword evidence="4" id="KW-0325">Glycoprotein</keyword>
<evidence type="ECO:0000313" key="6">
    <source>
        <dbReference type="EMBL" id="KAF5807035.1"/>
    </source>
</evidence>
<dbReference type="PANTHER" id="PTHR22835">
    <property type="entry name" value="ZINC FINGER FYVE DOMAIN CONTAINING PROTEIN"/>
    <property type="match status" value="1"/>
</dbReference>
<dbReference type="EC" id="3.1.1.49" evidence="6"/>
<comment type="similarity">
    <text evidence="1">Belongs to the 'GDSL' lipolytic enzyme family.</text>
</comment>
<dbReference type="OrthoDB" id="1600564at2759"/>
<evidence type="ECO:0000256" key="1">
    <source>
        <dbReference type="ARBA" id="ARBA00008668"/>
    </source>
</evidence>
<evidence type="ECO:0000313" key="8">
    <source>
        <dbReference type="Proteomes" id="UP000215914"/>
    </source>
</evidence>
<proteinExistence type="inferred from homology"/>
<reference evidence="6" key="3">
    <citation type="submission" date="2020-06" db="EMBL/GenBank/DDBJ databases">
        <title>Helianthus annuus Genome sequencing and assembly Release 2.</title>
        <authorList>
            <person name="Gouzy J."/>
            <person name="Langlade N."/>
            <person name="Munos S."/>
        </authorList>
    </citation>
    <scope>NUCLEOTIDE SEQUENCE</scope>
    <source>
        <tissue evidence="6">Leaves</tissue>
    </source>
</reference>
<gene>
    <name evidence="7" type="ORF">HannXRQ_Chr05g0154761</name>
    <name evidence="6" type="ORF">HanXRQr2_Chr05g0229011</name>
</gene>
<sequence>MSIFSTMIATATAVATFLLLLTLTSANRPNRHFNKIYAFGASYVDTGNTNATTAPSIFRYASNLPYGRTFFHRPTNRYSDGRLVIDFVAESLSLPYLPPYLNPEADTCSGINYAVAGSTAIEHEFFVENNLPLAITPQSLQTQLSWFNKTLEGLNCKSAISTSRECRAVFRDSLVWLGQMGSNDYTYTLRSNVSAETIQRLANDRVTRFLEAVLNKGAKYIVVEGLPASGCLAISLFLSPASDRDDLGCAASVNNQRFIHNTILQANIQNLRRRYPKAVIVYVDYWNAYSSIIMNGPRLGFQELYKVCCGAGGGLYNFNLAAICGSQSASSCQDPSQYVNWDGLHLTEAMHKVLSDMFLEGPFTYPPLKYLLSRKNDSN</sequence>